<proteinExistence type="inferred from homology"/>
<keyword evidence="4" id="KW-1185">Reference proteome</keyword>
<evidence type="ECO:0000256" key="2">
    <source>
        <dbReference type="SAM" id="Phobius"/>
    </source>
</evidence>
<dbReference type="PANTHER" id="PTHR12151">
    <property type="entry name" value="ELECTRON TRANSPORT PROTIN SCO1/SENC FAMILY MEMBER"/>
    <property type="match status" value="1"/>
</dbReference>
<accession>A0ABT8YIZ4</accession>
<keyword evidence="2" id="KW-1133">Transmembrane helix</keyword>
<protein>
    <submittedName>
        <fullName evidence="3">SCO family protein</fullName>
    </submittedName>
</protein>
<dbReference type="InterPro" id="IPR003782">
    <property type="entry name" value="SCO1/SenC"/>
</dbReference>
<reference evidence="3" key="2">
    <citation type="submission" date="2023-07" db="EMBL/GenBank/DDBJ databases">
        <authorList>
            <person name="Shen H."/>
        </authorList>
    </citation>
    <scope>NUCLEOTIDE SEQUENCE</scope>
    <source>
        <strain evidence="3">TNR-22</strain>
    </source>
</reference>
<dbReference type="SUPFAM" id="SSF52833">
    <property type="entry name" value="Thioredoxin-like"/>
    <property type="match status" value="1"/>
</dbReference>
<reference evidence="3" key="1">
    <citation type="journal article" date="2015" name="Int. J. Syst. Evol. Microbiol.">
        <title>Rhizobium alvei sp. nov., isolated from a freshwater river.</title>
        <authorList>
            <person name="Sheu S.Y."/>
            <person name="Huang H.W."/>
            <person name="Young C.C."/>
            <person name="Chen W.M."/>
        </authorList>
    </citation>
    <scope>NUCLEOTIDE SEQUENCE</scope>
    <source>
        <strain evidence="3">TNR-22</strain>
    </source>
</reference>
<keyword evidence="2" id="KW-0812">Transmembrane</keyword>
<dbReference type="Pfam" id="PF02630">
    <property type="entry name" value="SCO1-SenC"/>
    <property type="match status" value="1"/>
</dbReference>
<sequence length="200" mass="22267">MKTVRIVLVVLAALMAGLFFWLWREASNQTKSLAEAPFGVPFSLTRQDGQPISEQAFRGKPTALFFGFTHCPEICPTTVYELTGWMNAVDPDKSKLQAFFVSIDPSRDTPELLGTYLSNVTDRITGISGDPKKVEEMARGFKVYFKKVPSDPAKPDGEYTMDHTASVFLMDKEGRFVGTIAYGENAETAQQKLKNLIARN</sequence>
<dbReference type="InterPro" id="IPR036249">
    <property type="entry name" value="Thioredoxin-like_sf"/>
</dbReference>
<evidence type="ECO:0000256" key="1">
    <source>
        <dbReference type="ARBA" id="ARBA00010996"/>
    </source>
</evidence>
<feature type="transmembrane region" description="Helical" evidence="2">
    <location>
        <begin position="6"/>
        <end position="23"/>
    </location>
</feature>
<gene>
    <name evidence="3" type="ORF">Q4481_05930</name>
</gene>
<evidence type="ECO:0000313" key="3">
    <source>
        <dbReference type="EMBL" id="MDO6963486.1"/>
    </source>
</evidence>
<comment type="similarity">
    <text evidence="1">Belongs to the SCO1/2 family.</text>
</comment>
<dbReference type="Gene3D" id="3.40.30.10">
    <property type="entry name" value="Glutaredoxin"/>
    <property type="match status" value="1"/>
</dbReference>
<evidence type="ECO:0000313" key="4">
    <source>
        <dbReference type="Proteomes" id="UP001174932"/>
    </source>
</evidence>
<dbReference type="PANTHER" id="PTHR12151:SF25">
    <property type="entry name" value="LINALOOL DEHYDRATASE_ISOMERASE DOMAIN-CONTAINING PROTEIN"/>
    <property type="match status" value="1"/>
</dbReference>
<dbReference type="EMBL" id="JAUOZU010000005">
    <property type="protein sequence ID" value="MDO6963486.1"/>
    <property type="molecule type" value="Genomic_DNA"/>
</dbReference>
<comment type="caution">
    <text evidence="3">The sequence shown here is derived from an EMBL/GenBank/DDBJ whole genome shotgun (WGS) entry which is preliminary data.</text>
</comment>
<name>A0ABT8YIZ4_9HYPH</name>
<organism evidence="3 4">
    <name type="scientific">Rhizobium alvei</name>
    <dbReference type="NCBI Taxonomy" id="1132659"/>
    <lineage>
        <taxon>Bacteria</taxon>
        <taxon>Pseudomonadati</taxon>
        <taxon>Pseudomonadota</taxon>
        <taxon>Alphaproteobacteria</taxon>
        <taxon>Hyphomicrobiales</taxon>
        <taxon>Rhizobiaceae</taxon>
        <taxon>Rhizobium/Agrobacterium group</taxon>
        <taxon>Rhizobium</taxon>
    </lineage>
</organism>
<keyword evidence="2" id="KW-0472">Membrane</keyword>
<dbReference type="Proteomes" id="UP001174932">
    <property type="component" value="Unassembled WGS sequence"/>
</dbReference>
<dbReference type="CDD" id="cd02968">
    <property type="entry name" value="SCO"/>
    <property type="match status" value="1"/>
</dbReference>